<feature type="domain" description="DUF7507" evidence="3">
    <location>
        <begin position="854"/>
        <end position="952"/>
    </location>
</feature>
<dbReference type="Pfam" id="PF24346">
    <property type="entry name" value="DUF7507"/>
    <property type="match status" value="26"/>
</dbReference>
<evidence type="ECO:0000259" key="3">
    <source>
        <dbReference type="Pfam" id="PF24346"/>
    </source>
</evidence>
<feature type="domain" description="DUF7507" evidence="3">
    <location>
        <begin position="393"/>
        <end position="492"/>
    </location>
</feature>
<feature type="domain" description="DUF7507" evidence="3">
    <location>
        <begin position="1429"/>
        <end position="1528"/>
    </location>
</feature>
<feature type="domain" description="DUF7507" evidence="3">
    <location>
        <begin position="2351"/>
        <end position="2453"/>
    </location>
</feature>
<feature type="domain" description="DUF7507" evidence="3">
    <location>
        <begin position="2580"/>
        <end position="2680"/>
    </location>
</feature>
<evidence type="ECO:0000313" key="4">
    <source>
        <dbReference type="EMBL" id="MQY13489.1"/>
    </source>
</evidence>
<keyword evidence="5" id="KW-1185">Reference proteome</keyword>
<evidence type="ECO:0000256" key="2">
    <source>
        <dbReference type="SAM" id="SignalP"/>
    </source>
</evidence>
<gene>
    <name evidence="4" type="ORF">SRB5_36370</name>
</gene>
<feature type="domain" description="DUF7507" evidence="3">
    <location>
        <begin position="1083"/>
        <end position="1183"/>
    </location>
</feature>
<feature type="region of interest" description="Disordered" evidence="1">
    <location>
        <begin position="3386"/>
        <end position="3411"/>
    </location>
</feature>
<dbReference type="PANTHER" id="PTHR34819">
    <property type="entry name" value="LARGE CYSTEINE-RICH PERIPLASMIC PROTEIN OMCB"/>
    <property type="match status" value="1"/>
</dbReference>
<feature type="domain" description="DUF7507" evidence="3">
    <location>
        <begin position="2695"/>
        <end position="2799"/>
    </location>
</feature>
<feature type="signal peptide" evidence="2">
    <location>
        <begin position="1"/>
        <end position="19"/>
    </location>
</feature>
<dbReference type="PANTHER" id="PTHR34819:SF3">
    <property type="entry name" value="CELL SURFACE PROTEIN"/>
    <property type="match status" value="1"/>
</dbReference>
<feature type="domain" description="DUF7507" evidence="3">
    <location>
        <begin position="1774"/>
        <end position="1874"/>
    </location>
</feature>
<feature type="compositionally biased region" description="Basic residues" evidence="1">
    <location>
        <begin position="3401"/>
        <end position="3411"/>
    </location>
</feature>
<feature type="domain" description="DUF7507" evidence="3">
    <location>
        <begin position="1310"/>
        <end position="1415"/>
    </location>
</feature>
<dbReference type="RefSeq" id="WP_153453265.1">
    <property type="nucleotide sequence ID" value="NZ_WEGJ01000013.1"/>
</dbReference>
<accession>A0A7K0CJ27</accession>
<sequence length="3411" mass="344936">MLLAVVAAVLVGTAGPSEAQGEWDCLDGPGPRLGYLFEAGATGATAFRIVQVDSSGAASDVGVLPMPVEAVGYNTYDGYFYGVASGNQIMRIDSSGDTALIGSVVGTAFTSGDFDNAGHLWLLDSSVPGNWVEVDLLPGSPTYGQTVRTGTINYPGNQYRALGDWTYMTGPSGPGLYGIVDMVGQRLPNLMFFNTTTHTFSSLGEVPGLPVGIGGVDTRGSYTDGTYLYVYTYTSGQVFRVDITARTSTVLPQIPGATTFGDGSQCTAAPAGTVNVVKQIDGRNATLDQFRVGLDDNRGNELGSVTTTGAEATAETGPLEVMGGQTYHLRDSGADGDLPPPPDLYGTAASCTNNVTGAEMPLTGGSGNWSFRLPRTAGDWTCTLTNTARGTGSIQLAKEPDPLVATQLGQTVQYTMVVRNTGDTSIQTLTLTDSQGGGPHPCDLPPGGLQPGQSHTCVVLPYEVTQADLERGYIDDTAAVNGTDNRGQAVDATDSARVFTVQPSPEIEMVKSVAPDTVDAAGQSVTYTYRVTNTGPTELHDVAIDELGFGGSGGPLEITCGETTLEPGAFTDCTATYEVTQADIDAGVIDNTAVARAVDAVGQNADTGPSSARVGVQRNPGLEFAKSVAPETVQNAGEPVEYTFTVTNSGNTSVHYVDVDDTDFSGHGALGALECPAGEDRSLAPGETLTCTAAYTVTQADIDAGGVDNTAHATGIAPDGGQVLSGDGQARVTAAQDTRLSMVKQAHPNDPGNFRVGQDVTYTFAVSNDGNTSVRDIGISETEFTGHGAPPEITCPGSPNPLPPGETLVCDALYTLVQADIDQGSVANTAHATGSGVESNESSVTLAGEPGSLLELEKSAEPMAVDTVGGTVTYTFTATNSGETTLTGLGIIENSFTGTGGPLDITCPTTTLAPGASTDCTATYDVTQADLDAGSITNTATARATTPSGDPTLSDSSTVTVDTTAEASLSLDKSVVPDTVAGAGDTVDYHFTVRNTGGVTLHDVTVADSVFSGTGTPPAATCEAGPVPPGEAVQCSASYAVTQADVDAGTITNIAYATARRPDTGASVASNDSGASVRVLRSSLRLEKSVDPDAAAAGTSVTYSYLVTNTGETALSGLQVADTDFSGTGTPPVVSCPADSLDVDASVTCSATYTVTTADAQAGQVTNAAVATAHNTSGTQVSSNQSDAVLTTHAPAELRLEKSVTPGSVDAAGQSVTYTFAVTNAGGTAVHDLEIIEDSFTGSGGPLNVSCDSTTLEPGVSTECTATYEVTQADIDAGGVDNTATARATDPVGETAISGPASARVDAGRTPGLTFAKSVEPETVQQAGEQVVYTFTASNTGNTTMRNVNVNDTGFTGHGTLGPLECPAGQDRTLAPGEDLTCTAVYTVTQADIDAGGVDNTADATGNDPDGTQVRTEEAGARVTAAQDARISLVKEASPDDSASFTLGREITYTYTVRNDGNTSVSGIGIVETEFTGHGTPPEVSCPTSPDPLPPGAVLTCTAGYTLVQADIDQGSVGNTAHATGAGVESNESAVTLTGAPGSLLELEKSAEPMAVDTVGGTVTYTFTATNSGETTLTGLGIIENSFTGTGGPLAVSCTETTLAPGASTDCTATYDVTQADLDAGSITNTATARATTPSGDPTLSDSSTVTVDTTAEASLSLTKSVVPDTVVGAGDTVTYHFTVRNTGGATLNNVTVTDSVFSGTGTPPAASCPNGPLPPGGERECTATYAVTQADVDAGTITNIAYATASRPDTGAQVTSNDTDASVRVLRSSLRLEKSVAPESAPVGDSVTYTYEVTNTGETALSALQVVDTAFSGSGTPPVVSCSVGSLDVNQSVTCSATYTVTTADSQAGQVTNTAVATAYNTSGTQVTSNESNAVLTTHAPAELRLTKSVAPDTVDAAGQSVTYTFRVTNDGGTAVQGLEIIEDSFSGSGDPPDVSCTETTLAPGASTECSATYEVTQADIDAGGVDNTATARATDPVGETAISEPASARVDAGREPGLTFAKSVEPETVQQAGEQVVYTFTASNTGNTTMRNVNVNDTGFTGHGTLGPLECPAGQDRTLAPGEDLTCTASYTVVQADIDQGGVDNTAHGSGIDPDGDQVRTEDGSARVTAEQDARISLVKAASPDDSASFTLGQEITYTYAVHNDGNTSVSGIAVAETEFTGHGTPPDIMCPGSPNPLPPGQTLTCTAVYTLVQADIDQGSVANTAHATGAGGVESNESSVTLTGEPGSLLELEKTADPVSVDTVGDTVTYTFTARNAGETTLTGLSVIENSFTGTGGPLAVSCTETTLAPGASTDCTATYEVTQADLDAGSITNTATARATTPSGDPTLSGSSTVTVDTTAPASLSLEKSAVPESVVGTGDVITYHFTVRNTGRTTLDNVTVTDSAFSGTGVPPTATCLNGPLPPGASTDCTATYVVTQADIDAGTITNLAHATANRPDTGAAVTSNDASASVGVLQSSLRLEKTVAPESAPAGESVTYTYLVTNTGETALSGLQVVDTAFSGSGTRPVVLCPVDSLDVGASVPCQATYTVTAADAQTGQVTNTAVASAHNTSGTQVSSNQSDAVLAVHAPAELRLAKSVTPESVDAAGQEVTYTFRVTNDGGTTVHGLTIVEDSFTGTGDPLDVSCAATTVAPGASTDCTATYEVTQADIDAGGIDNTATARATDTAGQTVMSGPASAHVDAGRSAGLDFVKSVEPETVHDAGEPVVYTFTITNRGNTSVYNVDVDGTAFTGGGELGALECPAGEDRTLAPGEALVCTVAYTVVQSDIDRGGIDNTAHATGSLPGGEQVRSADDRARVTAVQEPRLSLVKQAAPDDSASFTLGREITYTYTVRNDGNTSVSGIAVAETEFTGHGTPPDISCPESPDPLPPGETLTCTAVYTLVQADIDQGSVANTAQATGAGVESNEASVTLTGEPGSLLELEKSAEPTAVDTVGGTVTYTFTARNAGETTLTGLGIIENSFTGTGGPLAVSCDATTLAPGGSTDCSATYEVTQADLDAGSITNTATARATTPSGDTTLSGSSTVDVDTTAPASLTLAKSADPDTVIGAGDTVTYHFTVHNTGRTTLHDIAVADTEFSGTGTAPTATCPDGPLPPGASADCSATYEVTQADIDAGTITNTARATAARPDTGASVTSDDAGASVRVLRSALELEKTVDPDTAGSGATVTYTYKVTNSGETALSALQVADTAFSGTGTPPDVTCPVDSLDAGEVVTCTATYTVTAADAQAGEVTNTAVATARNASGTAVTSPEATAALTTQRPGNDGLELAKTGTYQKPKAAHRNGVIRWKFTVANTGDTVISDIRVDDPTAGEVRCPRTSLGPGESMTCEAGPYTVTDADIKLGHVKNTAVATGRNPGGEEVVSPDATTAVEIPVKPCDKEHPCKEQRSGAATRIRRKRVPAGV</sequence>
<dbReference type="InterPro" id="IPR055354">
    <property type="entry name" value="DUF7507"/>
</dbReference>
<feature type="domain" description="DUF7507" evidence="3">
    <location>
        <begin position="1197"/>
        <end position="1295"/>
    </location>
</feature>
<evidence type="ECO:0000256" key="1">
    <source>
        <dbReference type="SAM" id="MobiDB-lite"/>
    </source>
</evidence>
<dbReference type="InterPro" id="IPR013783">
    <property type="entry name" value="Ig-like_fold"/>
</dbReference>
<feature type="domain" description="DUF7507" evidence="3">
    <location>
        <begin position="2120"/>
        <end position="2217"/>
    </location>
</feature>
<feature type="domain" description="DUF7507" evidence="3">
    <location>
        <begin position="2811"/>
        <end position="2912"/>
    </location>
</feature>
<comment type="caution">
    <text evidence="4">The sequence shown here is derived from an EMBL/GenBank/DDBJ whole genome shotgun (WGS) entry which is preliminary data.</text>
</comment>
<feature type="chain" id="PRO_5029834313" description="DUF7507 domain-containing protein" evidence="2">
    <location>
        <begin position="20"/>
        <end position="3411"/>
    </location>
</feature>
<feature type="domain" description="DUF7507" evidence="3">
    <location>
        <begin position="2001"/>
        <end position="2106"/>
    </location>
</feature>
<keyword evidence="2" id="KW-0732">Signal</keyword>
<evidence type="ECO:0000313" key="5">
    <source>
        <dbReference type="Proteomes" id="UP000466345"/>
    </source>
</evidence>
<dbReference type="Gene3D" id="2.60.40.10">
    <property type="entry name" value="Immunoglobulins"/>
    <property type="match status" value="7"/>
</dbReference>
<organism evidence="4 5">
    <name type="scientific">Streptomyces smaragdinus</name>
    <dbReference type="NCBI Taxonomy" id="2585196"/>
    <lineage>
        <taxon>Bacteria</taxon>
        <taxon>Bacillati</taxon>
        <taxon>Actinomycetota</taxon>
        <taxon>Actinomycetes</taxon>
        <taxon>Kitasatosporales</taxon>
        <taxon>Streptomycetaceae</taxon>
        <taxon>Streptomyces</taxon>
    </lineage>
</organism>
<feature type="region of interest" description="Disordered" evidence="1">
    <location>
        <begin position="2088"/>
        <end position="2107"/>
    </location>
</feature>
<dbReference type="EMBL" id="WEGJ01000013">
    <property type="protein sequence ID" value="MQY13489.1"/>
    <property type="molecule type" value="Genomic_DNA"/>
</dbReference>
<feature type="domain" description="DUF7507" evidence="3">
    <location>
        <begin position="1545"/>
        <end position="1643"/>
    </location>
</feature>
<dbReference type="InterPro" id="IPR047589">
    <property type="entry name" value="DUF11_rpt"/>
</dbReference>
<dbReference type="NCBIfam" id="TIGR01451">
    <property type="entry name" value="B_ant_repeat"/>
    <property type="match status" value="9"/>
</dbReference>
<feature type="domain" description="DUF7507" evidence="3">
    <location>
        <begin position="1888"/>
        <end position="1987"/>
    </location>
</feature>
<dbReference type="OrthoDB" id="3584537at2"/>
<name>A0A7K0CJ27_9ACTN</name>
<dbReference type="InterPro" id="IPR051172">
    <property type="entry name" value="Chlamydia_OmcB"/>
</dbReference>
<feature type="domain" description="DUF7507" evidence="3">
    <location>
        <begin position="2928"/>
        <end position="3026"/>
    </location>
</feature>
<feature type="region of interest" description="Disordered" evidence="1">
    <location>
        <begin position="1977"/>
        <end position="2000"/>
    </location>
</feature>
<feature type="compositionally biased region" description="Basic and acidic residues" evidence="1">
    <location>
        <begin position="3386"/>
        <end position="3395"/>
    </location>
</feature>
<proteinExistence type="predicted"/>
<feature type="domain" description="DUF7507" evidence="3">
    <location>
        <begin position="739"/>
        <end position="838"/>
    </location>
</feature>
<feature type="domain" description="DUF7507" evidence="3">
    <location>
        <begin position="504"/>
        <end position="604"/>
    </location>
</feature>
<feature type="domain" description="DUF7507" evidence="3">
    <location>
        <begin position="967"/>
        <end position="1069"/>
    </location>
</feature>
<protein>
    <recommendedName>
        <fullName evidence="3">DUF7507 domain-containing protein</fullName>
    </recommendedName>
</protein>
<feature type="domain" description="DUF7507" evidence="3">
    <location>
        <begin position="3042"/>
        <end position="3144"/>
    </location>
</feature>
<feature type="domain" description="DUF7507" evidence="3">
    <location>
        <begin position="3157"/>
        <end position="3257"/>
    </location>
</feature>
<feature type="domain" description="DUF7507" evidence="3">
    <location>
        <begin position="1658"/>
        <end position="1761"/>
    </location>
</feature>
<feature type="domain" description="DUF7507" evidence="3">
    <location>
        <begin position="3273"/>
        <end position="3371"/>
    </location>
</feature>
<feature type="domain" description="DUF7507" evidence="3">
    <location>
        <begin position="2465"/>
        <end position="2566"/>
    </location>
</feature>
<feature type="domain" description="DUF7507" evidence="3">
    <location>
        <begin position="2237"/>
        <end position="2335"/>
    </location>
</feature>
<feature type="domain" description="DUF7507" evidence="3">
    <location>
        <begin position="619"/>
        <end position="723"/>
    </location>
</feature>
<reference evidence="4 5" key="1">
    <citation type="submission" date="2019-10" db="EMBL/GenBank/DDBJ databases">
        <title>Streptomyces smaragdinus sp. nov. and Streptomyces fabii sp. nov., isolated from the gut of fungus growing-termite Macrotermes natalensis.</title>
        <authorList>
            <person name="Schwitalla J."/>
            <person name="Benndorf R."/>
            <person name="Martin K."/>
            <person name="De Beer W."/>
            <person name="Kaster A.-K."/>
            <person name="Vollmers J."/>
            <person name="Poulsen M."/>
            <person name="Beemelmanns C."/>
        </authorList>
    </citation>
    <scope>NUCLEOTIDE SEQUENCE [LARGE SCALE GENOMIC DNA]</scope>
    <source>
        <strain evidence="4 5">RB5</strain>
    </source>
</reference>
<dbReference type="Proteomes" id="UP000466345">
    <property type="component" value="Unassembled WGS sequence"/>
</dbReference>
<dbReference type="GO" id="GO:0005975">
    <property type="term" value="P:carbohydrate metabolic process"/>
    <property type="evidence" value="ECO:0007669"/>
    <property type="project" value="UniProtKB-ARBA"/>
</dbReference>